<feature type="domain" description="TonB-dependent receptor plug" evidence="13">
    <location>
        <begin position="85"/>
        <end position="194"/>
    </location>
</feature>
<reference evidence="14 15" key="1">
    <citation type="submission" date="2018-01" db="EMBL/GenBank/DDBJ databases">
        <title>The draft genome sequence of Halioglobus japonicus S1-36.</title>
        <authorList>
            <person name="Du Z.-J."/>
            <person name="Shi M.-J."/>
        </authorList>
    </citation>
    <scope>NUCLEOTIDE SEQUENCE [LARGE SCALE GENOMIC DNA]</scope>
    <source>
        <strain evidence="14 15">S1-36</strain>
    </source>
</reference>
<dbReference type="InterPro" id="IPR037066">
    <property type="entry name" value="Plug_dom_sf"/>
</dbReference>
<dbReference type="GO" id="GO:0033214">
    <property type="term" value="P:siderophore-iron import into cell"/>
    <property type="evidence" value="ECO:0007669"/>
    <property type="project" value="TreeGrafter"/>
</dbReference>
<keyword evidence="2 9" id="KW-0813">Transport</keyword>
<keyword evidence="8 9" id="KW-0998">Cell outer membrane</keyword>
<comment type="subcellular location">
    <subcellularLocation>
        <location evidence="1 9">Cell outer membrane</location>
        <topology evidence="1 9">Multi-pass membrane protein</topology>
    </subcellularLocation>
</comment>
<evidence type="ECO:0000256" key="5">
    <source>
        <dbReference type="ARBA" id="ARBA00022729"/>
    </source>
</evidence>
<dbReference type="Gene3D" id="2.40.170.20">
    <property type="entry name" value="TonB-dependent receptor, beta-barrel domain"/>
    <property type="match status" value="1"/>
</dbReference>
<dbReference type="Proteomes" id="UP000235162">
    <property type="component" value="Unassembled WGS sequence"/>
</dbReference>
<keyword evidence="14" id="KW-0675">Receptor</keyword>
<dbReference type="InterPro" id="IPR039426">
    <property type="entry name" value="TonB-dep_rcpt-like"/>
</dbReference>
<dbReference type="InterPro" id="IPR012910">
    <property type="entry name" value="Plug_dom"/>
</dbReference>
<evidence type="ECO:0000313" key="14">
    <source>
        <dbReference type="EMBL" id="PLW86589.1"/>
    </source>
</evidence>
<evidence type="ECO:0000313" key="15">
    <source>
        <dbReference type="Proteomes" id="UP000235162"/>
    </source>
</evidence>
<evidence type="ECO:0000256" key="4">
    <source>
        <dbReference type="ARBA" id="ARBA00022692"/>
    </source>
</evidence>
<evidence type="ECO:0000256" key="2">
    <source>
        <dbReference type="ARBA" id="ARBA00022448"/>
    </source>
</evidence>
<gene>
    <name evidence="14" type="ORF">C0029_09330</name>
</gene>
<evidence type="ECO:0000256" key="3">
    <source>
        <dbReference type="ARBA" id="ARBA00022452"/>
    </source>
</evidence>
<keyword evidence="15" id="KW-1185">Reference proteome</keyword>
<feature type="domain" description="TonB-dependent receptor-like beta-barrel" evidence="12">
    <location>
        <begin position="317"/>
        <end position="738"/>
    </location>
</feature>
<comment type="similarity">
    <text evidence="9 11">Belongs to the TonB-dependent receptor family.</text>
</comment>
<keyword evidence="6 11" id="KW-0798">TonB box</keyword>
<accession>A0AAP8MF83</accession>
<evidence type="ECO:0000256" key="6">
    <source>
        <dbReference type="ARBA" id="ARBA00023077"/>
    </source>
</evidence>
<evidence type="ECO:0000259" key="13">
    <source>
        <dbReference type="Pfam" id="PF07715"/>
    </source>
</evidence>
<keyword evidence="5" id="KW-0732">Signal</keyword>
<sequence>MPISHNPPAPCTVISSGSPIACAPTSSLSLTWTYLTGCNPTMTKRTIPLALLSLAYASQSVAQEPPEVTPLYEEVLVTGGADAIRTLSGSASFIDEESIRAFDSTDLNELLGQVPGVYIRFEDGYGLRPNIGIRGATSERSQKITLMEDGMLIAPAPYSAPAAYYIPNVNRMAAVEVFKGPAAIPYGPHTVGGALNLVSPKVPEDARGELDLAAGSDDYRKVRARYGDTVGQFGYDIDVLHYGADGFKQLDSGGDTGFRRNDANLRLMWRSADNAELDQQLELKLGYADEDSDETYLGLTDDDFGADPDRRYVASELDTFESEHRQAHLLHSLSGAEHWDVFTTAYVNQFDRSWNKFDGFIDGQPPSLVLAYPNIFIDEMALLRGEAFSDPDDESTIIDVTNNDREYGSSGIESRLTWRLSVGETEHRLRTGLRYHYDYVKRDHKVRGYLMTAEGLVTDGLGERYKKALNKAETDAWSGFVEDEMQWGDWKFNVGVRYEHIEGEFDNELTDTRSDNSESIVLPGAGLFYQWTDDIGFLLGVNKGFSPAGPGADDSVDPEDSVNYEYGVRFTRDTMQFDLIGFFSDYANLLGRCRVSDPSCEVGEEFNGGEVEISGAEVTANYVGAWVDGLTFPVELSYTYTESSFQNSFLSDFSQWGLVRAGDELPYTPEHQGRLQVGVANYRWSVYAAVKYIGKMRELPGQDSFNTATSTRSLTTWNLSANYDITEDLTLRLIGENLSDEREIVSRRPFGARPNQPRVLKVGVNYRF</sequence>
<evidence type="ECO:0000256" key="7">
    <source>
        <dbReference type="ARBA" id="ARBA00023136"/>
    </source>
</evidence>
<dbReference type="PANTHER" id="PTHR30442:SF0">
    <property type="entry name" value="FE(3+) DICITRATE TRANSPORT PROTEIN FECA"/>
    <property type="match status" value="1"/>
</dbReference>
<comment type="caution">
    <text evidence="14">The sequence shown here is derived from an EMBL/GenBank/DDBJ whole genome shotgun (WGS) entry which is preliminary data.</text>
</comment>
<evidence type="ECO:0000256" key="10">
    <source>
        <dbReference type="PROSITE-ProRule" id="PRU10144"/>
    </source>
</evidence>
<dbReference type="Gene3D" id="2.170.130.10">
    <property type="entry name" value="TonB-dependent receptor, plug domain"/>
    <property type="match status" value="1"/>
</dbReference>
<dbReference type="PROSITE" id="PS01156">
    <property type="entry name" value="TONB_DEPENDENT_REC_2"/>
    <property type="match status" value="1"/>
</dbReference>
<dbReference type="Pfam" id="PF07715">
    <property type="entry name" value="Plug"/>
    <property type="match status" value="1"/>
</dbReference>
<name>A0AAP8MF83_9GAMM</name>
<protein>
    <submittedName>
        <fullName evidence="14">TonB-dependent receptor</fullName>
    </submittedName>
</protein>
<dbReference type="AlphaFoldDB" id="A0AAP8MF83"/>
<feature type="short sequence motif" description="TonB C-terminal box" evidence="10">
    <location>
        <begin position="751"/>
        <end position="768"/>
    </location>
</feature>
<evidence type="ECO:0000256" key="8">
    <source>
        <dbReference type="ARBA" id="ARBA00023237"/>
    </source>
</evidence>
<keyword evidence="3 9" id="KW-1134">Transmembrane beta strand</keyword>
<dbReference type="PROSITE" id="PS52016">
    <property type="entry name" value="TONB_DEPENDENT_REC_3"/>
    <property type="match status" value="1"/>
</dbReference>
<keyword evidence="7 9" id="KW-0472">Membrane</keyword>
<dbReference type="InterPro" id="IPR000531">
    <property type="entry name" value="Beta-barrel_TonB"/>
</dbReference>
<dbReference type="Pfam" id="PF00593">
    <property type="entry name" value="TonB_dep_Rec_b-barrel"/>
    <property type="match status" value="1"/>
</dbReference>
<proteinExistence type="inferred from homology"/>
<evidence type="ECO:0000256" key="11">
    <source>
        <dbReference type="RuleBase" id="RU003357"/>
    </source>
</evidence>
<evidence type="ECO:0000256" key="1">
    <source>
        <dbReference type="ARBA" id="ARBA00004571"/>
    </source>
</evidence>
<dbReference type="InterPro" id="IPR036942">
    <property type="entry name" value="Beta-barrel_TonB_sf"/>
</dbReference>
<dbReference type="GO" id="GO:0009279">
    <property type="term" value="C:cell outer membrane"/>
    <property type="evidence" value="ECO:0007669"/>
    <property type="project" value="UniProtKB-SubCell"/>
</dbReference>
<dbReference type="EMBL" id="PKUR01000002">
    <property type="protein sequence ID" value="PLW86589.1"/>
    <property type="molecule type" value="Genomic_DNA"/>
</dbReference>
<dbReference type="CDD" id="cd01347">
    <property type="entry name" value="ligand_gated_channel"/>
    <property type="match status" value="1"/>
</dbReference>
<dbReference type="InterPro" id="IPR010917">
    <property type="entry name" value="TonB_rcpt_CS"/>
</dbReference>
<evidence type="ECO:0000259" key="12">
    <source>
        <dbReference type="Pfam" id="PF00593"/>
    </source>
</evidence>
<evidence type="ECO:0000256" key="9">
    <source>
        <dbReference type="PROSITE-ProRule" id="PRU01360"/>
    </source>
</evidence>
<keyword evidence="4 9" id="KW-0812">Transmembrane</keyword>
<dbReference type="SUPFAM" id="SSF56935">
    <property type="entry name" value="Porins"/>
    <property type="match status" value="1"/>
</dbReference>
<dbReference type="PANTHER" id="PTHR30442">
    <property type="entry name" value="IRON III DICITRATE TRANSPORT PROTEIN FECA"/>
    <property type="match status" value="1"/>
</dbReference>
<organism evidence="14 15">
    <name type="scientific">Halioglobus japonicus</name>
    <dbReference type="NCBI Taxonomy" id="930805"/>
    <lineage>
        <taxon>Bacteria</taxon>
        <taxon>Pseudomonadati</taxon>
        <taxon>Pseudomonadota</taxon>
        <taxon>Gammaproteobacteria</taxon>
        <taxon>Cellvibrionales</taxon>
        <taxon>Halieaceae</taxon>
        <taxon>Halioglobus</taxon>
    </lineage>
</organism>